<sequence length="113" mass="12538">MPLFIASLVSWLSGSVSERANERTSAPHSPHTVTSESRITSARSSSRPTPYHISERTEQRARALDELAKRSKDLCCNEPTRRAIQKPGKAPGECNAHHRHRAEIAIIIIISLC</sequence>
<feature type="compositionally biased region" description="Low complexity" evidence="1">
    <location>
        <begin position="34"/>
        <end position="49"/>
    </location>
</feature>
<feature type="signal peptide" evidence="2">
    <location>
        <begin position="1"/>
        <end position="17"/>
    </location>
</feature>
<name>A0A2M4B642_9DIPT</name>
<keyword evidence="2" id="KW-0732">Signal</keyword>
<evidence type="ECO:0000256" key="1">
    <source>
        <dbReference type="SAM" id="MobiDB-lite"/>
    </source>
</evidence>
<organism evidence="3">
    <name type="scientific">Anopheles triannulatus</name>
    <dbReference type="NCBI Taxonomy" id="58253"/>
    <lineage>
        <taxon>Eukaryota</taxon>
        <taxon>Metazoa</taxon>
        <taxon>Ecdysozoa</taxon>
        <taxon>Arthropoda</taxon>
        <taxon>Hexapoda</taxon>
        <taxon>Insecta</taxon>
        <taxon>Pterygota</taxon>
        <taxon>Neoptera</taxon>
        <taxon>Endopterygota</taxon>
        <taxon>Diptera</taxon>
        <taxon>Nematocera</taxon>
        <taxon>Culicoidea</taxon>
        <taxon>Culicidae</taxon>
        <taxon>Anophelinae</taxon>
        <taxon>Anopheles</taxon>
    </lineage>
</organism>
<proteinExistence type="predicted"/>
<dbReference type="EMBL" id="GGFK01015139">
    <property type="protein sequence ID" value="MBW48460.1"/>
    <property type="molecule type" value="Transcribed_RNA"/>
</dbReference>
<accession>A0A2M4B642</accession>
<evidence type="ECO:0000256" key="2">
    <source>
        <dbReference type="SAM" id="SignalP"/>
    </source>
</evidence>
<feature type="chain" id="PRO_5014928149" evidence="2">
    <location>
        <begin position="18"/>
        <end position="113"/>
    </location>
</feature>
<reference evidence="3" key="1">
    <citation type="submission" date="2018-01" db="EMBL/GenBank/DDBJ databases">
        <title>An insight into the sialome of Amazonian anophelines.</title>
        <authorList>
            <person name="Ribeiro J.M."/>
            <person name="Scarpassa V."/>
            <person name="Calvo E."/>
        </authorList>
    </citation>
    <scope>NUCLEOTIDE SEQUENCE</scope>
    <source>
        <tissue evidence="3">Salivary glands</tissue>
    </source>
</reference>
<feature type="compositionally biased region" description="Polar residues" evidence="1">
    <location>
        <begin position="18"/>
        <end position="33"/>
    </location>
</feature>
<feature type="region of interest" description="Disordered" evidence="1">
    <location>
        <begin position="18"/>
        <end position="58"/>
    </location>
</feature>
<dbReference type="AlphaFoldDB" id="A0A2M4B642"/>
<evidence type="ECO:0000313" key="3">
    <source>
        <dbReference type="EMBL" id="MBW48460.1"/>
    </source>
</evidence>
<protein>
    <submittedName>
        <fullName evidence="3">Putative secreted protein</fullName>
    </submittedName>
</protein>